<dbReference type="Gene3D" id="3.40.50.300">
    <property type="entry name" value="P-loop containing nucleotide triphosphate hydrolases"/>
    <property type="match status" value="1"/>
</dbReference>
<dbReference type="RefSeq" id="WP_379709149.1">
    <property type="nucleotide sequence ID" value="NZ_JBHSCZ010000002.1"/>
</dbReference>
<dbReference type="EMBL" id="JBHSCZ010000002">
    <property type="protein sequence ID" value="MFC4263069.1"/>
    <property type="molecule type" value="Genomic_DNA"/>
</dbReference>
<evidence type="ECO:0000259" key="6">
    <source>
        <dbReference type="SMART" id="SM00382"/>
    </source>
</evidence>
<dbReference type="InterPro" id="IPR003593">
    <property type="entry name" value="AAA+_ATPase"/>
</dbReference>
<dbReference type="SUPFAM" id="SSF52540">
    <property type="entry name" value="P-loop containing nucleoside triphosphate hydrolases"/>
    <property type="match status" value="1"/>
</dbReference>
<dbReference type="SMART" id="SM00382">
    <property type="entry name" value="AAA"/>
    <property type="match status" value="1"/>
</dbReference>
<evidence type="ECO:0000256" key="1">
    <source>
        <dbReference type="ARBA" id="ARBA00009625"/>
    </source>
</evidence>
<accession>A0ABV8QVW3</accession>
<sequence>MIHNPILQQALAGDVKALARCISLVENEAADYETMLASLPNNTTPVIGITGPPGAGKSTLTDQLIERYIAAGKKVAILCIDPSSPFHHGAILGDRIRMSRWYNTPQVYIRSLAGKGALGGLSPKVIEITDVLKAAPFDVVIIETIGVGQNEIEITGLADTTIVVLVPEGGDEIQTMKAGLMEIADIFVVNKCDRSGADTFVKFLKNMLAPSFSNKTNEVAIIKTAASKNEGVDALYNAILQQQTLPNNTINKQRLYAEKAYQLIVKKRMKDVDVKQLQTNIGFMITQHQFNLYKYLENFK</sequence>
<dbReference type="PANTHER" id="PTHR43087">
    <property type="entry name" value="LYSINE/ARGININE/ORNITHINE TRANSPORT SYSTEM KINASE"/>
    <property type="match status" value="1"/>
</dbReference>
<evidence type="ECO:0000256" key="2">
    <source>
        <dbReference type="ARBA" id="ARBA00022741"/>
    </source>
</evidence>
<dbReference type="NCBIfam" id="TIGR00750">
    <property type="entry name" value="lao"/>
    <property type="match status" value="1"/>
</dbReference>
<evidence type="ECO:0000256" key="5">
    <source>
        <dbReference type="ARBA" id="ARBA00023186"/>
    </source>
</evidence>
<evidence type="ECO:0000256" key="3">
    <source>
        <dbReference type="ARBA" id="ARBA00022801"/>
    </source>
</evidence>
<dbReference type="Pfam" id="PF03308">
    <property type="entry name" value="MeaB"/>
    <property type="match status" value="1"/>
</dbReference>
<keyword evidence="2" id="KW-0547">Nucleotide-binding</keyword>
<keyword evidence="3" id="KW-0378">Hydrolase</keyword>
<dbReference type="Proteomes" id="UP001595907">
    <property type="component" value="Unassembled WGS sequence"/>
</dbReference>
<evidence type="ECO:0000256" key="4">
    <source>
        <dbReference type="ARBA" id="ARBA00023134"/>
    </source>
</evidence>
<evidence type="ECO:0000313" key="8">
    <source>
        <dbReference type="Proteomes" id="UP001595907"/>
    </source>
</evidence>
<dbReference type="PANTHER" id="PTHR43087:SF1">
    <property type="entry name" value="LAO_AO TRANSPORT SYSTEM ATPASE"/>
    <property type="match status" value="1"/>
</dbReference>
<organism evidence="7 8">
    <name type="scientific">Ferruginibacter yonginensis</name>
    <dbReference type="NCBI Taxonomy" id="1310416"/>
    <lineage>
        <taxon>Bacteria</taxon>
        <taxon>Pseudomonadati</taxon>
        <taxon>Bacteroidota</taxon>
        <taxon>Chitinophagia</taxon>
        <taxon>Chitinophagales</taxon>
        <taxon>Chitinophagaceae</taxon>
        <taxon>Ferruginibacter</taxon>
    </lineage>
</organism>
<comment type="similarity">
    <text evidence="1">Belongs to the SIMIBI class G3E GTPase family. ArgK/MeaB subfamily.</text>
</comment>
<dbReference type="InterPro" id="IPR027417">
    <property type="entry name" value="P-loop_NTPase"/>
</dbReference>
<name>A0ABV8QVW3_9BACT</name>
<proteinExistence type="inferred from homology"/>
<dbReference type="InterPro" id="IPR052040">
    <property type="entry name" value="GTPase/Isobutyryl-CoA_mutase"/>
</dbReference>
<evidence type="ECO:0000313" key="7">
    <source>
        <dbReference type="EMBL" id="MFC4263069.1"/>
    </source>
</evidence>
<keyword evidence="8" id="KW-1185">Reference proteome</keyword>
<dbReference type="InterPro" id="IPR005129">
    <property type="entry name" value="GTPase_ArgK"/>
</dbReference>
<feature type="domain" description="AAA+ ATPase" evidence="6">
    <location>
        <begin position="43"/>
        <end position="187"/>
    </location>
</feature>
<gene>
    <name evidence="7" type="primary">meaB</name>
    <name evidence="7" type="ORF">ACFOWM_09280</name>
</gene>
<comment type="caution">
    <text evidence="7">The sequence shown here is derived from an EMBL/GenBank/DDBJ whole genome shotgun (WGS) entry which is preliminary data.</text>
</comment>
<protein>
    <submittedName>
        <fullName evidence="7">Methylmalonyl Co-A mutase-associated GTPase MeaB</fullName>
    </submittedName>
</protein>
<keyword evidence="5" id="KW-0143">Chaperone</keyword>
<keyword evidence="4" id="KW-0342">GTP-binding</keyword>
<reference evidence="8" key="1">
    <citation type="journal article" date="2019" name="Int. J. Syst. Evol. Microbiol.">
        <title>The Global Catalogue of Microorganisms (GCM) 10K type strain sequencing project: providing services to taxonomists for standard genome sequencing and annotation.</title>
        <authorList>
            <consortium name="The Broad Institute Genomics Platform"/>
            <consortium name="The Broad Institute Genome Sequencing Center for Infectious Disease"/>
            <person name="Wu L."/>
            <person name="Ma J."/>
        </authorList>
    </citation>
    <scope>NUCLEOTIDE SEQUENCE [LARGE SCALE GENOMIC DNA]</scope>
    <source>
        <strain evidence="8">CECT 8289</strain>
    </source>
</reference>
<dbReference type="CDD" id="cd03114">
    <property type="entry name" value="MMAA-like"/>
    <property type="match status" value="1"/>
</dbReference>